<name>D7MRR5_ARALL</name>
<feature type="domain" description="MATH" evidence="1">
    <location>
        <begin position="134"/>
        <end position="274"/>
    </location>
</feature>
<dbReference type="Gramene" id="scaffold_801688.1">
    <property type="protein sequence ID" value="scaffold_801688.1"/>
    <property type="gene ID" value="scaffold_801688.1"/>
</dbReference>
<keyword evidence="3" id="KW-1185">Reference proteome</keyword>
<dbReference type="HOGENOM" id="CLU_040595_2_0_1"/>
<protein>
    <recommendedName>
        <fullName evidence="1">MATH domain-containing protein</fullName>
    </recommendedName>
</protein>
<evidence type="ECO:0000313" key="2">
    <source>
        <dbReference type="EMBL" id="EFH40431.1"/>
    </source>
</evidence>
<dbReference type="Gene3D" id="2.60.210.10">
    <property type="entry name" value="Apoptosis, Tumor Necrosis Factor Receptor Associated Protein 2, Chain A"/>
    <property type="match status" value="1"/>
</dbReference>
<dbReference type="InterPro" id="IPR008974">
    <property type="entry name" value="TRAF-like"/>
</dbReference>
<dbReference type="CDD" id="cd00121">
    <property type="entry name" value="MATH"/>
    <property type="match status" value="2"/>
</dbReference>
<dbReference type="eggNOG" id="KOG1987">
    <property type="taxonomic scope" value="Eukaryota"/>
</dbReference>
<sequence>MNLRLNHIKKLENDIIRDFVYSLYISLSNGETTCSNPTSTIVNSLTEHPPSYSVKIENLTYLKNDKYQSRRFTVGGHNCGFISMYVEIDSTSEVFAYVKFFVYNKNEQKYFTIQVLPLYLFEIPKNGYIFEGQKCEFGVEVMVVPPLTNWEVSFNQKLSTSIFSWTVICQGFLRIERESLCFPQLFNWRKRMMSLFLHVADSETLSEDDKVYVHADLRVLFCPRPREYCNHVTHKLNVCYKKSTQGWGCEHFVTIANLREGCLDNDTLTLEVEFKIVTATKYSHPRS</sequence>
<organism evidence="3">
    <name type="scientific">Arabidopsis lyrata subsp. lyrata</name>
    <name type="common">Lyre-leaved rock-cress</name>
    <dbReference type="NCBI Taxonomy" id="81972"/>
    <lineage>
        <taxon>Eukaryota</taxon>
        <taxon>Viridiplantae</taxon>
        <taxon>Streptophyta</taxon>
        <taxon>Embryophyta</taxon>
        <taxon>Tracheophyta</taxon>
        <taxon>Spermatophyta</taxon>
        <taxon>Magnoliopsida</taxon>
        <taxon>eudicotyledons</taxon>
        <taxon>Gunneridae</taxon>
        <taxon>Pentapetalae</taxon>
        <taxon>rosids</taxon>
        <taxon>malvids</taxon>
        <taxon>Brassicales</taxon>
        <taxon>Brassicaceae</taxon>
        <taxon>Camelineae</taxon>
        <taxon>Arabidopsis</taxon>
    </lineage>
</organism>
<dbReference type="Proteomes" id="UP000008694">
    <property type="component" value="Unassembled WGS sequence"/>
</dbReference>
<dbReference type="AlphaFoldDB" id="D7MRR5"/>
<dbReference type="InterPro" id="IPR002083">
    <property type="entry name" value="MATH/TRAF_dom"/>
</dbReference>
<dbReference type="SUPFAM" id="SSF49599">
    <property type="entry name" value="TRAF domain-like"/>
    <property type="match status" value="2"/>
</dbReference>
<reference evidence="3" key="1">
    <citation type="journal article" date="2011" name="Nat. Genet.">
        <title>The Arabidopsis lyrata genome sequence and the basis of rapid genome size change.</title>
        <authorList>
            <person name="Hu T.T."/>
            <person name="Pattyn P."/>
            <person name="Bakker E.G."/>
            <person name="Cao J."/>
            <person name="Cheng J.-F."/>
            <person name="Clark R.M."/>
            <person name="Fahlgren N."/>
            <person name="Fawcett J.A."/>
            <person name="Grimwood J."/>
            <person name="Gundlach H."/>
            <person name="Haberer G."/>
            <person name="Hollister J.D."/>
            <person name="Ossowski S."/>
            <person name="Ottilar R.P."/>
            <person name="Salamov A.A."/>
            <person name="Schneeberger K."/>
            <person name="Spannagl M."/>
            <person name="Wang X."/>
            <person name="Yang L."/>
            <person name="Nasrallah M.E."/>
            <person name="Bergelson J."/>
            <person name="Carrington J.C."/>
            <person name="Gaut B.S."/>
            <person name="Schmutz J."/>
            <person name="Mayer K.F.X."/>
            <person name="Van de Peer Y."/>
            <person name="Grigoriev I.V."/>
            <person name="Nordborg M."/>
            <person name="Weigel D."/>
            <person name="Guo Y.-L."/>
        </authorList>
    </citation>
    <scope>NUCLEOTIDE SEQUENCE [LARGE SCALE GENOMIC DNA]</scope>
    <source>
        <strain evidence="3">cv. MN47</strain>
    </source>
</reference>
<dbReference type="Pfam" id="PF22486">
    <property type="entry name" value="MATH_2"/>
    <property type="match status" value="1"/>
</dbReference>
<dbReference type="PANTHER" id="PTHR46162">
    <property type="entry name" value="TRAF-LIKE FAMILY PROTEIN"/>
    <property type="match status" value="1"/>
</dbReference>
<gene>
    <name evidence="2" type="ORF">ARALYDRAFT_918288</name>
</gene>
<proteinExistence type="predicted"/>
<evidence type="ECO:0000313" key="3">
    <source>
        <dbReference type="Proteomes" id="UP000008694"/>
    </source>
</evidence>
<accession>D7MRR5</accession>
<dbReference type="PROSITE" id="PS50144">
    <property type="entry name" value="MATH"/>
    <property type="match status" value="1"/>
</dbReference>
<dbReference type="PANTHER" id="PTHR46162:SF5">
    <property type="entry name" value="T23K8.6-RELATED"/>
    <property type="match status" value="1"/>
</dbReference>
<evidence type="ECO:0000259" key="1">
    <source>
        <dbReference type="PROSITE" id="PS50144"/>
    </source>
</evidence>
<dbReference type="EMBL" id="GL348720">
    <property type="protein sequence ID" value="EFH40431.1"/>
    <property type="molecule type" value="Genomic_DNA"/>
</dbReference>